<organism evidence="7 8">
    <name type="scientific">Verruconis gallopava</name>
    <dbReference type="NCBI Taxonomy" id="253628"/>
    <lineage>
        <taxon>Eukaryota</taxon>
        <taxon>Fungi</taxon>
        <taxon>Dikarya</taxon>
        <taxon>Ascomycota</taxon>
        <taxon>Pezizomycotina</taxon>
        <taxon>Dothideomycetes</taxon>
        <taxon>Pleosporomycetidae</taxon>
        <taxon>Venturiales</taxon>
        <taxon>Sympoventuriaceae</taxon>
        <taxon>Verruconis</taxon>
    </lineage>
</organism>
<name>A0A0D2AHG1_9PEZI</name>
<keyword evidence="2" id="KW-0378">Hydrolase</keyword>
<feature type="domain" description="Glycoside hydrolase family 2 immunoglobulin-like beta-sandwich" evidence="4">
    <location>
        <begin position="339"/>
        <end position="373"/>
    </location>
</feature>
<dbReference type="GO" id="GO:0005975">
    <property type="term" value="P:carbohydrate metabolic process"/>
    <property type="evidence" value="ECO:0007669"/>
    <property type="project" value="InterPro"/>
</dbReference>
<evidence type="ECO:0000259" key="6">
    <source>
        <dbReference type="Pfam" id="PF02837"/>
    </source>
</evidence>
<dbReference type="Pfam" id="PF02837">
    <property type="entry name" value="Glyco_hydro_2_N"/>
    <property type="match status" value="1"/>
</dbReference>
<dbReference type="Gene3D" id="2.60.40.10">
    <property type="entry name" value="Immunoglobulins"/>
    <property type="match status" value="1"/>
</dbReference>
<dbReference type="SUPFAM" id="SSF49303">
    <property type="entry name" value="beta-Galactosidase/glucuronidase domain"/>
    <property type="match status" value="1"/>
</dbReference>
<evidence type="ECO:0000256" key="1">
    <source>
        <dbReference type="ARBA" id="ARBA00007401"/>
    </source>
</evidence>
<keyword evidence="8" id="KW-1185">Reference proteome</keyword>
<evidence type="ECO:0000313" key="7">
    <source>
        <dbReference type="EMBL" id="KIV98378.1"/>
    </source>
</evidence>
<feature type="domain" description="Glycoside hydrolase family 2 catalytic" evidence="5">
    <location>
        <begin position="414"/>
        <end position="551"/>
    </location>
</feature>
<dbReference type="PANTHER" id="PTHR42732:SF4">
    <property type="entry name" value="BETA-MANNOSIDASE"/>
    <property type="match status" value="1"/>
</dbReference>
<evidence type="ECO:0000259" key="5">
    <source>
        <dbReference type="Pfam" id="PF02836"/>
    </source>
</evidence>
<evidence type="ECO:0000259" key="4">
    <source>
        <dbReference type="Pfam" id="PF00703"/>
    </source>
</evidence>
<dbReference type="Proteomes" id="UP000053259">
    <property type="component" value="Unassembled WGS sequence"/>
</dbReference>
<dbReference type="Pfam" id="PF02836">
    <property type="entry name" value="Glyco_hydro_2_C"/>
    <property type="match status" value="1"/>
</dbReference>
<dbReference type="VEuPathDB" id="FungiDB:PV09_09790"/>
<dbReference type="PANTHER" id="PTHR42732">
    <property type="entry name" value="BETA-GALACTOSIDASE"/>
    <property type="match status" value="1"/>
</dbReference>
<evidence type="ECO:0000256" key="3">
    <source>
        <dbReference type="ARBA" id="ARBA00023295"/>
    </source>
</evidence>
<dbReference type="InterPro" id="IPR051913">
    <property type="entry name" value="GH2_Domain-Containing"/>
</dbReference>
<dbReference type="STRING" id="253628.A0A0D2AHG1"/>
<dbReference type="Pfam" id="PF00703">
    <property type="entry name" value="Glyco_hydro_2"/>
    <property type="match status" value="1"/>
</dbReference>
<dbReference type="InterPro" id="IPR036156">
    <property type="entry name" value="Beta-gal/glucu_dom_sf"/>
</dbReference>
<dbReference type="HOGENOM" id="CLU_009935_2_1_1"/>
<dbReference type="Gene3D" id="2.60.120.260">
    <property type="entry name" value="Galactose-binding domain-like"/>
    <property type="match status" value="1"/>
</dbReference>
<dbReference type="SUPFAM" id="SSF49785">
    <property type="entry name" value="Galactose-binding domain-like"/>
    <property type="match status" value="1"/>
</dbReference>
<reference evidence="7 8" key="1">
    <citation type="submission" date="2015-01" db="EMBL/GenBank/DDBJ databases">
        <title>The Genome Sequence of Ochroconis gallopava CBS43764.</title>
        <authorList>
            <consortium name="The Broad Institute Genomics Platform"/>
            <person name="Cuomo C."/>
            <person name="de Hoog S."/>
            <person name="Gorbushina A."/>
            <person name="Stielow B."/>
            <person name="Teixiera M."/>
            <person name="Abouelleil A."/>
            <person name="Chapman S.B."/>
            <person name="Priest M."/>
            <person name="Young S.K."/>
            <person name="Wortman J."/>
            <person name="Nusbaum C."/>
            <person name="Birren B."/>
        </authorList>
    </citation>
    <scope>NUCLEOTIDE SEQUENCE [LARGE SCALE GENOMIC DNA]</scope>
    <source>
        <strain evidence="7 8">CBS 43764</strain>
    </source>
</reference>
<dbReference type="GO" id="GO:0004553">
    <property type="term" value="F:hydrolase activity, hydrolyzing O-glycosyl compounds"/>
    <property type="evidence" value="ECO:0007669"/>
    <property type="project" value="InterPro"/>
</dbReference>
<dbReference type="InterPro" id="IPR017853">
    <property type="entry name" value="GH"/>
</dbReference>
<dbReference type="InterPro" id="IPR013783">
    <property type="entry name" value="Ig-like_fold"/>
</dbReference>
<evidence type="ECO:0000313" key="8">
    <source>
        <dbReference type="Proteomes" id="UP000053259"/>
    </source>
</evidence>
<dbReference type="InterPro" id="IPR006104">
    <property type="entry name" value="Glyco_hydro_2_N"/>
</dbReference>
<evidence type="ECO:0008006" key="9">
    <source>
        <dbReference type="Google" id="ProtNLM"/>
    </source>
</evidence>
<dbReference type="OrthoDB" id="20872at2759"/>
<evidence type="ECO:0000256" key="2">
    <source>
        <dbReference type="ARBA" id="ARBA00022801"/>
    </source>
</evidence>
<dbReference type="InterPro" id="IPR006102">
    <property type="entry name" value="Ig-like_GH2"/>
</dbReference>
<sequence length="689" mass="79783">MVQQGQELTPEEKRLLDEYPRPDWLRPKLRWQSLNGPWRFAFDDLDEGMGNEWHHDGIPPEHVKEIQVPYVFQSKASGINDRGTHEVIWYERQINDLRHQGQRSRGDRLLLRFGAVDYECKIWVDGIKVGGHRGGHTPFEVDITDCWTENDRSEKKLVIRVFDSAYDLMQPRGKQYWKPDPESIWYTPSSGIWQSVWLEVVPRIRIGDSSSGTTFCSNDIETGKMKATISVMGRRRDRKFVAVEISAKFKAAVISWTEQKELSKESDEVHIELNLRIEEKILQQRFDEILGRERDRTDATWNHKLADDVALFEEVDIKGLNKSGPRNIKEIPGWRNGLALWSPENPNLYELTIRLYADEEGKIDEVRTWIGVRSLDWTSGDGTFRINGEPYFQSLVLDQGYWPETLMTPPDRTALKDDIVLAKQMGFNGCRKHQKVEDPIFLHYADKLGYLVWGEMANAYDFDQRYVERFDQEWKEVVRRDLNHASIVTWTPINESWGYTDLPGCETQRNHVKSLYYMTKTIDSTRPINDNCGWEHVLTDLSTFHDYADGPVLAETCKTLAGCLSPKSNRVVFTGDCAHKTGAPVLCTEFGGVSITPFEEKARSGAKVKDWGYTTAADPADLLKRLEMLIMAVSEGGVCCGFVYTQLTDIEQERNGLYTWDRRPKLKAEDVKRVIDRAKWWFYELEMRI</sequence>
<protein>
    <recommendedName>
        <fullName evidence="9">Glycoside hydrolase family 2 protein</fullName>
    </recommendedName>
</protein>
<dbReference type="InterPro" id="IPR006103">
    <property type="entry name" value="Glyco_hydro_2_cat"/>
</dbReference>
<dbReference type="RefSeq" id="XP_016208248.1">
    <property type="nucleotide sequence ID" value="XM_016363926.1"/>
</dbReference>
<proteinExistence type="inferred from homology"/>
<dbReference type="AlphaFoldDB" id="A0A0D2AHG1"/>
<dbReference type="InterPro" id="IPR008979">
    <property type="entry name" value="Galactose-bd-like_sf"/>
</dbReference>
<dbReference type="InParanoid" id="A0A0D2AHG1"/>
<dbReference type="GeneID" id="27317763"/>
<accession>A0A0D2AHG1</accession>
<gene>
    <name evidence="7" type="ORF">PV09_09790</name>
</gene>
<dbReference type="EMBL" id="KN847713">
    <property type="protein sequence ID" value="KIV98378.1"/>
    <property type="molecule type" value="Genomic_DNA"/>
</dbReference>
<dbReference type="SUPFAM" id="SSF51445">
    <property type="entry name" value="(Trans)glycosidases"/>
    <property type="match status" value="1"/>
</dbReference>
<feature type="domain" description="Glycosyl hydrolases family 2 sugar binding" evidence="6">
    <location>
        <begin position="32"/>
        <end position="164"/>
    </location>
</feature>
<keyword evidence="3" id="KW-0326">Glycosidase</keyword>
<dbReference type="Gene3D" id="3.20.20.80">
    <property type="entry name" value="Glycosidases"/>
    <property type="match status" value="1"/>
</dbReference>
<comment type="similarity">
    <text evidence="1">Belongs to the glycosyl hydrolase 2 family.</text>
</comment>